<gene>
    <name evidence="2" type="ORF">LC603019_01051</name>
</gene>
<protein>
    <submittedName>
        <fullName evidence="2">Uncharacterized protein</fullName>
    </submittedName>
</protein>
<accession>A0A5E3ZXR1</accession>
<reference evidence="2 3" key="1">
    <citation type="submission" date="2019-04" db="EMBL/GenBank/DDBJ databases">
        <authorList>
            <person name="Seth-Smith MB H."/>
            <person name="Seth-Smith H."/>
        </authorList>
    </citation>
    <scope>NUCLEOTIDE SEQUENCE [LARGE SCALE GENOMIC DNA]</scope>
    <source>
        <strain evidence="2">USB-603019</strain>
    </source>
</reference>
<keyword evidence="3" id="KW-1185">Reference proteome</keyword>
<evidence type="ECO:0000256" key="1">
    <source>
        <dbReference type="SAM" id="MobiDB-lite"/>
    </source>
</evidence>
<dbReference type="AlphaFoldDB" id="A0A5E3ZXR1"/>
<feature type="compositionally biased region" description="Polar residues" evidence="1">
    <location>
        <begin position="62"/>
        <end position="77"/>
    </location>
</feature>
<organism evidence="2 3">
    <name type="scientific">Lawsonella clevelandensis</name>
    <dbReference type="NCBI Taxonomy" id="1528099"/>
    <lineage>
        <taxon>Bacteria</taxon>
        <taxon>Bacillati</taxon>
        <taxon>Actinomycetota</taxon>
        <taxon>Actinomycetes</taxon>
        <taxon>Mycobacteriales</taxon>
        <taxon>Lawsonellaceae</taxon>
        <taxon>Lawsonella</taxon>
    </lineage>
</organism>
<proteinExistence type="predicted"/>
<feature type="region of interest" description="Disordered" evidence="1">
    <location>
        <begin position="56"/>
        <end position="93"/>
    </location>
</feature>
<sequence>MPTPSTIRHANAPGEGCTNATGPMNGCAATTNNTATTNGFNHPTCTSTVTSRCCRNPRQRSAHTSASSIPTPNQGMNARNCICPLSSPSGSHS</sequence>
<name>A0A5E3ZXR1_9ACTN</name>
<evidence type="ECO:0000313" key="2">
    <source>
        <dbReference type="EMBL" id="VHO00952.1"/>
    </source>
</evidence>
<dbReference type="Proteomes" id="UP000324288">
    <property type="component" value="Chromosome"/>
</dbReference>
<evidence type="ECO:0000313" key="3">
    <source>
        <dbReference type="Proteomes" id="UP000324288"/>
    </source>
</evidence>
<dbReference type="EMBL" id="LR584267">
    <property type="protein sequence ID" value="VHO00952.1"/>
    <property type="molecule type" value="Genomic_DNA"/>
</dbReference>